<dbReference type="EMBL" id="JAMTCK010000008">
    <property type="protein sequence ID" value="MCP2166832.1"/>
    <property type="molecule type" value="Genomic_DNA"/>
</dbReference>
<keyword evidence="4 6" id="KW-1133">Transmembrane helix</keyword>
<comment type="subcellular location">
    <subcellularLocation>
        <location evidence="1">Cell membrane</location>
        <topology evidence="1">Multi-pass membrane protein</topology>
    </subcellularLocation>
</comment>
<feature type="transmembrane region" description="Helical" evidence="6">
    <location>
        <begin position="278"/>
        <end position="297"/>
    </location>
</feature>
<gene>
    <name evidence="7" type="ORF">LX83_003704</name>
</gene>
<evidence type="ECO:0000256" key="1">
    <source>
        <dbReference type="ARBA" id="ARBA00004651"/>
    </source>
</evidence>
<feature type="transmembrane region" description="Helical" evidence="6">
    <location>
        <begin position="81"/>
        <end position="98"/>
    </location>
</feature>
<protein>
    <submittedName>
        <fullName evidence="7">Ribose transport system permease protein</fullName>
    </submittedName>
</protein>
<keyword evidence="5 6" id="KW-0472">Membrane</keyword>
<evidence type="ECO:0000313" key="7">
    <source>
        <dbReference type="EMBL" id="MCP2166832.1"/>
    </source>
</evidence>
<evidence type="ECO:0000256" key="4">
    <source>
        <dbReference type="ARBA" id="ARBA00022989"/>
    </source>
</evidence>
<feature type="transmembrane region" description="Helical" evidence="6">
    <location>
        <begin position="303"/>
        <end position="322"/>
    </location>
</feature>
<reference evidence="7" key="1">
    <citation type="submission" date="2022-06" db="EMBL/GenBank/DDBJ databases">
        <title>Genomic Encyclopedia of Archaeal and Bacterial Type Strains, Phase II (KMG-II): from individual species to whole genera.</title>
        <authorList>
            <person name="Goeker M."/>
        </authorList>
    </citation>
    <scope>NUCLEOTIDE SEQUENCE</scope>
    <source>
        <strain evidence="7">DSM 43935</strain>
    </source>
</reference>
<dbReference type="Proteomes" id="UP001206128">
    <property type="component" value="Unassembled WGS sequence"/>
</dbReference>
<dbReference type="RefSeq" id="WP_253773090.1">
    <property type="nucleotide sequence ID" value="NZ_JAMTCK010000008.1"/>
</dbReference>
<dbReference type="Pfam" id="PF02653">
    <property type="entry name" value="BPD_transp_2"/>
    <property type="match status" value="1"/>
</dbReference>
<feature type="transmembrane region" description="Helical" evidence="6">
    <location>
        <begin position="224"/>
        <end position="245"/>
    </location>
</feature>
<evidence type="ECO:0000313" key="8">
    <source>
        <dbReference type="Proteomes" id="UP001206128"/>
    </source>
</evidence>
<dbReference type="GO" id="GO:0005886">
    <property type="term" value="C:plasma membrane"/>
    <property type="evidence" value="ECO:0007669"/>
    <property type="project" value="UniProtKB-SubCell"/>
</dbReference>
<evidence type="ECO:0000256" key="6">
    <source>
        <dbReference type="SAM" id="Phobius"/>
    </source>
</evidence>
<dbReference type="PANTHER" id="PTHR32196">
    <property type="entry name" value="ABC TRANSPORTER PERMEASE PROTEIN YPHD-RELATED-RELATED"/>
    <property type="match status" value="1"/>
</dbReference>
<feature type="transmembrane region" description="Helical" evidence="6">
    <location>
        <begin position="172"/>
        <end position="194"/>
    </location>
</feature>
<dbReference type="PANTHER" id="PTHR32196:SF72">
    <property type="entry name" value="RIBOSE IMPORT PERMEASE PROTEIN RBSC"/>
    <property type="match status" value="1"/>
</dbReference>
<feature type="transmembrane region" description="Helical" evidence="6">
    <location>
        <begin position="251"/>
        <end position="271"/>
    </location>
</feature>
<proteinExistence type="predicted"/>
<feature type="transmembrane region" description="Helical" evidence="6">
    <location>
        <begin position="104"/>
        <end position="127"/>
    </location>
</feature>
<accession>A0AAE3GEK9</accession>
<comment type="caution">
    <text evidence="7">The sequence shown here is derived from an EMBL/GenBank/DDBJ whole genome shotgun (WGS) entry which is preliminary data.</text>
</comment>
<dbReference type="InterPro" id="IPR001851">
    <property type="entry name" value="ABC_transp_permease"/>
</dbReference>
<sequence>MAEAVAVGADRESLGGRLRDIGFWADWAAVIGLVALVIVFGLASPSFLTLGNIQAMLVSAAILIVLAVGQTFVIATSGIDLSIASIMTFGAVVLGLLYAAGWPILLACLVGVVAAGLAGVINGTLVAKGRIPDFVVTLGMFSAASGAALILSDGKPTQVVDGFLLALASGSVGPFGYFIVVAAVVVVVAHVALFHTRFGVHVLATGGNAEGARAMGIRTGRVRLAVYLISGVLAGVGAILLVSRVGAAEPAINTTYLLNAIAAVVLGGVSLQGGRGNILGPVVGALLLTALTNGLTLLGISQYYQPLAVGVVVVMAALLMRYQR</sequence>
<evidence type="ECO:0000256" key="5">
    <source>
        <dbReference type="ARBA" id="ARBA00023136"/>
    </source>
</evidence>
<keyword evidence="2" id="KW-1003">Cell membrane</keyword>
<organism evidence="7 8">
    <name type="scientific">Goodfellowiella coeruleoviolacea</name>
    <dbReference type="NCBI Taxonomy" id="334858"/>
    <lineage>
        <taxon>Bacteria</taxon>
        <taxon>Bacillati</taxon>
        <taxon>Actinomycetota</taxon>
        <taxon>Actinomycetes</taxon>
        <taxon>Pseudonocardiales</taxon>
        <taxon>Pseudonocardiaceae</taxon>
        <taxon>Goodfellowiella</taxon>
    </lineage>
</organism>
<feature type="transmembrane region" description="Helical" evidence="6">
    <location>
        <begin position="134"/>
        <end position="152"/>
    </location>
</feature>
<dbReference type="CDD" id="cd06579">
    <property type="entry name" value="TM_PBP1_transp_AraH_like"/>
    <property type="match status" value="1"/>
</dbReference>
<feature type="transmembrane region" description="Helical" evidence="6">
    <location>
        <begin position="55"/>
        <end position="74"/>
    </location>
</feature>
<feature type="transmembrane region" description="Helical" evidence="6">
    <location>
        <begin position="21"/>
        <end position="43"/>
    </location>
</feature>
<evidence type="ECO:0000256" key="2">
    <source>
        <dbReference type="ARBA" id="ARBA00022475"/>
    </source>
</evidence>
<keyword evidence="8" id="KW-1185">Reference proteome</keyword>
<dbReference type="GO" id="GO:0022857">
    <property type="term" value="F:transmembrane transporter activity"/>
    <property type="evidence" value="ECO:0007669"/>
    <property type="project" value="InterPro"/>
</dbReference>
<dbReference type="AlphaFoldDB" id="A0AAE3GEK9"/>
<evidence type="ECO:0000256" key="3">
    <source>
        <dbReference type="ARBA" id="ARBA00022692"/>
    </source>
</evidence>
<name>A0AAE3GEK9_9PSEU</name>
<keyword evidence="3 6" id="KW-0812">Transmembrane</keyword>